<comment type="caution">
    <text evidence="1">The sequence shown here is derived from an EMBL/GenBank/DDBJ whole genome shotgun (WGS) entry which is preliminary data.</text>
</comment>
<keyword evidence="2" id="KW-1185">Reference proteome</keyword>
<evidence type="ECO:0000313" key="1">
    <source>
        <dbReference type="EMBL" id="CAG8721084.1"/>
    </source>
</evidence>
<reference evidence="1" key="1">
    <citation type="submission" date="2021-06" db="EMBL/GenBank/DDBJ databases">
        <authorList>
            <person name="Kallberg Y."/>
            <person name="Tangrot J."/>
            <person name="Rosling A."/>
        </authorList>
    </citation>
    <scope>NUCLEOTIDE SEQUENCE</scope>
    <source>
        <strain evidence="1">CL356</strain>
    </source>
</reference>
<feature type="non-terminal residue" evidence="1">
    <location>
        <position position="208"/>
    </location>
</feature>
<dbReference type="Proteomes" id="UP000789525">
    <property type="component" value="Unassembled WGS sequence"/>
</dbReference>
<name>A0ACA9PU49_9GLOM</name>
<accession>A0ACA9PU49</accession>
<protein>
    <submittedName>
        <fullName evidence="1">15267_t:CDS:1</fullName>
    </submittedName>
</protein>
<proteinExistence type="predicted"/>
<sequence>PSDVATPVMNIQQHSTTLTHPLHSTQQEQQRTMEAPHIEKVNAREATQQAQITALTMQNERKSGLNKLDEGQIDPPKTYKATALPCKYEPDTRFAKTIEETSEEQEFRTTCGVLWEVRQSIPASLIPQDKMKGLFYKEVDLPMDDILHIGKHEIRRDSAGFQKLLAFDSSQEEGSYERYPLLPPLLIESSPTTEDALGGAFQTPIIRQ</sequence>
<organism evidence="1 2">
    <name type="scientific">Acaulospora colombiana</name>
    <dbReference type="NCBI Taxonomy" id="27376"/>
    <lineage>
        <taxon>Eukaryota</taxon>
        <taxon>Fungi</taxon>
        <taxon>Fungi incertae sedis</taxon>
        <taxon>Mucoromycota</taxon>
        <taxon>Glomeromycotina</taxon>
        <taxon>Glomeromycetes</taxon>
        <taxon>Diversisporales</taxon>
        <taxon>Acaulosporaceae</taxon>
        <taxon>Acaulospora</taxon>
    </lineage>
</organism>
<dbReference type="EMBL" id="CAJVPT010038777">
    <property type="protein sequence ID" value="CAG8721084.1"/>
    <property type="molecule type" value="Genomic_DNA"/>
</dbReference>
<feature type="non-terminal residue" evidence="1">
    <location>
        <position position="1"/>
    </location>
</feature>
<gene>
    <name evidence="1" type="ORF">ACOLOM_LOCUS11143</name>
</gene>
<evidence type="ECO:0000313" key="2">
    <source>
        <dbReference type="Proteomes" id="UP000789525"/>
    </source>
</evidence>